<reference evidence="3" key="1">
    <citation type="submission" date="2017-05" db="EMBL/GenBank/DDBJ databases">
        <authorList>
            <person name="Rodrigo-Torres L."/>
            <person name="Arahal R. D."/>
            <person name="Lucena T."/>
        </authorList>
    </citation>
    <scope>NUCLEOTIDE SEQUENCE [LARGE SCALE GENOMIC DNA]</scope>
    <source>
        <strain evidence="3">CECT 8649</strain>
    </source>
</reference>
<accession>A0A238J839</accession>
<keyword evidence="1" id="KW-0472">Membrane</keyword>
<name>A0A238J839_9RHOB</name>
<organism evidence="2 3">
    <name type="scientific">Pelagimonas phthalicica</name>
    <dbReference type="NCBI Taxonomy" id="1037362"/>
    <lineage>
        <taxon>Bacteria</taxon>
        <taxon>Pseudomonadati</taxon>
        <taxon>Pseudomonadota</taxon>
        <taxon>Alphaproteobacteria</taxon>
        <taxon>Rhodobacterales</taxon>
        <taxon>Roseobacteraceae</taxon>
        <taxon>Pelagimonas</taxon>
    </lineage>
</organism>
<evidence type="ECO:0000313" key="2">
    <source>
        <dbReference type="EMBL" id="SMX26513.1"/>
    </source>
</evidence>
<keyword evidence="1" id="KW-1133">Transmembrane helix</keyword>
<gene>
    <name evidence="2" type="ORF">TRP8649_00594</name>
</gene>
<evidence type="ECO:0000313" key="3">
    <source>
        <dbReference type="Proteomes" id="UP000225972"/>
    </source>
</evidence>
<proteinExistence type="predicted"/>
<sequence length="448" mass="49301">MSKLSIKYFPVGGGLCMGDGKGHDSKKMELIRRILDQDTSATTELIDYVIVGESGSKDSDAGKQLAVYLSQEENWIPEADGNDFRYEAIMGDITMQVTAYDRAPDEYMSAVPEGAHSARFVEINHFNSANGYRKSFGFMYYATKESEVISAALFSKAIVTRVWAGIRALYTYVMNWMTEGQFAPVNQEQAEEIDGNANQEAIDVLEEGGEEVEDFGVALDEAAAELAGAVDLVAIGTVLGTIVFVGILLIGMILLVAIFYLVHVIWKVLGVRYLVINMCQDLSFHLKALHLDNVDEDKKAFPGILKDGAKNNTLPSTSKVRFADDAGGFHPTVPVVHYAVFQMLNNKKFLEGLGVLLELQDVNDVGESHGTDVFAKYEVHAAEDNEQAVVEDLNLHTPEQEYNDIGEQKRFVQLKTRDGLTLTQATQALGGEKSGIYDVVWIVQDGSL</sequence>
<evidence type="ECO:0000256" key="1">
    <source>
        <dbReference type="SAM" id="Phobius"/>
    </source>
</evidence>
<dbReference type="EMBL" id="FXXP01000001">
    <property type="protein sequence ID" value="SMX26513.1"/>
    <property type="molecule type" value="Genomic_DNA"/>
</dbReference>
<keyword evidence="3" id="KW-1185">Reference proteome</keyword>
<dbReference type="Proteomes" id="UP000225972">
    <property type="component" value="Unassembled WGS sequence"/>
</dbReference>
<dbReference type="AlphaFoldDB" id="A0A238J839"/>
<protein>
    <submittedName>
        <fullName evidence="2">Uncharacterized protein</fullName>
    </submittedName>
</protein>
<dbReference type="RefSeq" id="WP_133840716.1">
    <property type="nucleotide sequence ID" value="NZ_FXXP01000001.1"/>
</dbReference>
<feature type="transmembrane region" description="Helical" evidence="1">
    <location>
        <begin position="238"/>
        <end position="262"/>
    </location>
</feature>
<keyword evidence="1" id="KW-0812">Transmembrane</keyword>